<protein>
    <submittedName>
        <fullName evidence="1">Uncharacterized protein</fullName>
    </submittedName>
</protein>
<dbReference type="Proteomes" id="UP000828048">
    <property type="component" value="Chromosome 8"/>
</dbReference>
<accession>A0ACB7YEP3</accession>
<evidence type="ECO:0000313" key="2">
    <source>
        <dbReference type="Proteomes" id="UP000828048"/>
    </source>
</evidence>
<dbReference type="EMBL" id="CM037158">
    <property type="protein sequence ID" value="KAH7851843.1"/>
    <property type="molecule type" value="Genomic_DNA"/>
</dbReference>
<gene>
    <name evidence="1" type="ORF">Vadar_017218</name>
</gene>
<sequence>MVCSLPEVEVEREAGGAASGGGGCRAPVPALFLFSPVISVLWMVGDIGLKHMEFIPEIVPVLITKSCNPGFALKTLPLLLSLVGYPDCLLLFLYFLPATEIFYLYVSPFKALTESHWASSFHQASLSIHLNLKLLSRRVTTYQTIPISLLLWFLPSWFEFLPPVDSILEEATDDYTRSSSGILFEDKSFAKCWHCPWGSNVVDDLAPEIKRILEENFSSSSMHHLEDTKDNRSLWWTQRNSLDQRLSKFLSNLEDFWFGPWKFLLLGEFSGCKQQEAVQRKLVYNLKVKCKVDAHEGH</sequence>
<proteinExistence type="predicted"/>
<keyword evidence="2" id="KW-1185">Reference proteome</keyword>
<evidence type="ECO:0000313" key="1">
    <source>
        <dbReference type="EMBL" id="KAH7851843.1"/>
    </source>
</evidence>
<name>A0ACB7YEP3_9ERIC</name>
<organism evidence="1 2">
    <name type="scientific">Vaccinium darrowii</name>
    <dbReference type="NCBI Taxonomy" id="229202"/>
    <lineage>
        <taxon>Eukaryota</taxon>
        <taxon>Viridiplantae</taxon>
        <taxon>Streptophyta</taxon>
        <taxon>Embryophyta</taxon>
        <taxon>Tracheophyta</taxon>
        <taxon>Spermatophyta</taxon>
        <taxon>Magnoliopsida</taxon>
        <taxon>eudicotyledons</taxon>
        <taxon>Gunneridae</taxon>
        <taxon>Pentapetalae</taxon>
        <taxon>asterids</taxon>
        <taxon>Ericales</taxon>
        <taxon>Ericaceae</taxon>
        <taxon>Vaccinioideae</taxon>
        <taxon>Vaccinieae</taxon>
        <taxon>Vaccinium</taxon>
    </lineage>
</organism>
<comment type="caution">
    <text evidence="1">The sequence shown here is derived from an EMBL/GenBank/DDBJ whole genome shotgun (WGS) entry which is preliminary data.</text>
</comment>
<reference evidence="1 2" key="1">
    <citation type="journal article" date="2021" name="Hortic Res">
        <title>High-quality reference genome and annotation aids understanding of berry development for evergreen blueberry (Vaccinium darrowii).</title>
        <authorList>
            <person name="Yu J."/>
            <person name="Hulse-Kemp A.M."/>
            <person name="Babiker E."/>
            <person name="Staton M."/>
        </authorList>
    </citation>
    <scope>NUCLEOTIDE SEQUENCE [LARGE SCALE GENOMIC DNA]</scope>
    <source>
        <strain evidence="2">cv. NJ 8807/NJ 8810</strain>
        <tissue evidence="1">Young leaf</tissue>
    </source>
</reference>